<dbReference type="GO" id="GO:0004386">
    <property type="term" value="F:helicase activity"/>
    <property type="evidence" value="ECO:0007669"/>
    <property type="project" value="UniProtKB-UniRule"/>
</dbReference>
<feature type="compositionally biased region" description="Low complexity" evidence="7">
    <location>
        <begin position="1123"/>
        <end position="1136"/>
    </location>
</feature>
<feature type="compositionally biased region" description="Low complexity" evidence="7">
    <location>
        <begin position="776"/>
        <end position="813"/>
    </location>
</feature>
<dbReference type="EMBL" id="BMAR01000027">
    <property type="protein sequence ID" value="GFR48962.1"/>
    <property type="molecule type" value="Genomic_DNA"/>
</dbReference>
<evidence type="ECO:0000313" key="9">
    <source>
        <dbReference type="EMBL" id="GFR48962.1"/>
    </source>
</evidence>
<dbReference type="GO" id="GO:0005524">
    <property type="term" value="F:ATP binding"/>
    <property type="evidence" value="ECO:0007669"/>
    <property type="project" value="UniProtKB-UniRule"/>
</dbReference>
<dbReference type="Pfam" id="PF13086">
    <property type="entry name" value="AAA_11"/>
    <property type="match status" value="2"/>
</dbReference>
<evidence type="ECO:0000313" key="10">
    <source>
        <dbReference type="Proteomes" id="UP001054857"/>
    </source>
</evidence>
<comment type="caution">
    <text evidence="9">The sequence shown here is derived from an EMBL/GenBank/DDBJ whole genome shotgun (WGS) entry which is preliminary data.</text>
</comment>
<feature type="region of interest" description="Disordered" evidence="7">
    <location>
        <begin position="1113"/>
        <end position="1136"/>
    </location>
</feature>
<dbReference type="InterPro" id="IPR011990">
    <property type="entry name" value="TPR-like_helical_dom_sf"/>
</dbReference>
<name>A0AAD3DXG7_9CHLO</name>
<feature type="region of interest" description="Disordered" evidence="7">
    <location>
        <begin position="3752"/>
        <end position="3803"/>
    </location>
</feature>
<feature type="compositionally biased region" description="Low complexity" evidence="7">
    <location>
        <begin position="2336"/>
        <end position="2356"/>
    </location>
</feature>
<keyword evidence="1 5" id="KW-0547">Nucleotide-binding</keyword>
<accession>A0AAD3DXG7</accession>
<dbReference type="PROSITE" id="PS51198">
    <property type="entry name" value="UVRD_HELICASE_ATP_BIND"/>
    <property type="match status" value="1"/>
</dbReference>
<dbReference type="CDD" id="cd18808">
    <property type="entry name" value="SF1_C_Upf1"/>
    <property type="match status" value="1"/>
</dbReference>
<feature type="compositionally biased region" description="Low complexity" evidence="7">
    <location>
        <begin position="2443"/>
        <end position="2463"/>
    </location>
</feature>
<feature type="region of interest" description="Disordered" evidence="7">
    <location>
        <begin position="768"/>
        <end position="895"/>
    </location>
</feature>
<dbReference type="InterPro" id="IPR047187">
    <property type="entry name" value="SF1_C_Upf1"/>
</dbReference>
<gene>
    <name evidence="9" type="ORF">Agub_g10976</name>
</gene>
<feature type="region of interest" description="Disordered" evidence="7">
    <location>
        <begin position="4036"/>
        <end position="4090"/>
    </location>
</feature>
<keyword evidence="10" id="KW-1185">Reference proteome</keyword>
<feature type="compositionally biased region" description="Low complexity" evidence="7">
    <location>
        <begin position="3775"/>
        <end position="3792"/>
    </location>
</feature>
<feature type="compositionally biased region" description="Low complexity" evidence="7">
    <location>
        <begin position="2184"/>
        <end position="2199"/>
    </location>
</feature>
<evidence type="ECO:0000256" key="3">
    <source>
        <dbReference type="ARBA" id="ARBA00022806"/>
    </source>
</evidence>
<proteinExistence type="predicted"/>
<dbReference type="Pfam" id="PF13087">
    <property type="entry name" value="AAA_12"/>
    <property type="match status" value="1"/>
</dbReference>
<feature type="region of interest" description="Disordered" evidence="7">
    <location>
        <begin position="3181"/>
        <end position="3215"/>
    </location>
</feature>
<feature type="compositionally biased region" description="Low complexity" evidence="7">
    <location>
        <begin position="2278"/>
        <end position="2300"/>
    </location>
</feature>
<feature type="compositionally biased region" description="Low complexity" evidence="7">
    <location>
        <begin position="2256"/>
        <end position="2271"/>
    </location>
</feature>
<feature type="compositionally biased region" description="Low complexity" evidence="7">
    <location>
        <begin position="308"/>
        <end position="317"/>
    </location>
</feature>
<evidence type="ECO:0000256" key="1">
    <source>
        <dbReference type="ARBA" id="ARBA00022741"/>
    </source>
</evidence>
<feature type="compositionally biased region" description="Acidic residues" evidence="7">
    <location>
        <begin position="2169"/>
        <end position="2183"/>
    </location>
</feature>
<feature type="compositionally biased region" description="Low complexity" evidence="7">
    <location>
        <begin position="2308"/>
        <end position="2328"/>
    </location>
</feature>
<dbReference type="InterPro" id="IPR039904">
    <property type="entry name" value="TRANK1"/>
</dbReference>
<feature type="compositionally biased region" description="Low complexity" evidence="7">
    <location>
        <begin position="2234"/>
        <end position="2249"/>
    </location>
</feature>
<feature type="compositionally biased region" description="Gly residues" evidence="7">
    <location>
        <begin position="1667"/>
        <end position="1689"/>
    </location>
</feature>
<feature type="compositionally biased region" description="Low complexity" evidence="7">
    <location>
        <begin position="2471"/>
        <end position="2498"/>
    </location>
</feature>
<evidence type="ECO:0000256" key="5">
    <source>
        <dbReference type="PROSITE-ProRule" id="PRU00560"/>
    </source>
</evidence>
<keyword evidence="4 5" id="KW-0067">ATP-binding</keyword>
<feature type="compositionally biased region" description="Pro residues" evidence="7">
    <location>
        <begin position="814"/>
        <end position="832"/>
    </location>
</feature>
<reference evidence="9 10" key="1">
    <citation type="journal article" date="2021" name="Sci. Rep.">
        <title>Genome sequencing of the multicellular alga Astrephomene provides insights into convergent evolution of germ-soma differentiation.</title>
        <authorList>
            <person name="Yamashita S."/>
            <person name="Yamamoto K."/>
            <person name="Matsuzaki R."/>
            <person name="Suzuki S."/>
            <person name="Yamaguchi H."/>
            <person name="Hirooka S."/>
            <person name="Minakuchi Y."/>
            <person name="Miyagishima S."/>
            <person name="Kawachi M."/>
            <person name="Toyoda A."/>
            <person name="Nozaki H."/>
        </authorList>
    </citation>
    <scope>NUCLEOTIDE SEQUENCE [LARGE SCALE GENOMIC DNA]</scope>
    <source>
        <strain evidence="9 10">NIES-4017</strain>
    </source>
</reference>
<feature type="region of interest" description="Disordered" evidence="7">
    <location>
        <begin position="1584"/>
        <end position="1603"/>
    </location>
</feature>
<evidence type="ECO:0000256" key="4">
    <source>
        <dbReference type="ARBA" id="ARBA00022840"/>
    </source>
</evidence>
<feature type="compositionally biased region" description="Low complexity" evidence="7">
    <location>
        <begin position="3863"/>
        <end position="3882"/>
    </location>
</feature>
<feature type="region of interest" description="Disordered" evidence="7">
    <location>
        <begin position="1792"/>
        <end position="1812"/>
    </location>
</feature>
<dbReference type="InterPro" id="IPR041677">
    <property type="entry name" value="DNA2/NAM7_AAA_11"/>
</dbReference>
<feature type="compositionally biased region" description="Gly residues" evidence="7">
    <location>
        <begin position="1696"/>
        <end position="1709"/>
    </location>
</feature>
<feature type="compositionally biased region" description="Low complexity" evidence="7">
    <location>
        <begin position="4052"/>
        <end position="4075"/>
    </location>
</feature>
<keyword evidence="2 5" id="KW-0378">Hydrolase</keyword>
<feature type="compositionally biased region" description="Acidic residues" evidence="7">
    <location>
        <begin position="2371"/>
        <end position="2384"/>
    </location>
</feature>
<dbReference type="Proteomes" id="UP001054857">
    <property type="component" value="Unassembled WGS sequence"/>
</dbReference>
<keyword evidence="3 5" id="KW-0347">Helicase</keyword>
<feature type="region of interest" description="Disordered" evidence="7">
    <location>
        <begin position="308"/>
        <end position="339"/>
    </location>
</feature>
<feature type="compositionally biased region" description="Low complexity" evidence="7">
    <location>
        <begin position="2415"/>
        <end position="2435"/>
    </location>
</feature>
<feature type="compositionally biased region" description="Basic and acidic residues" evidence="7">
    <location>
        <begin position="1714"/>
        <end position="1723"/>
    </location>
</feature>
<dbReference type="Gene3D" id="3.40.50.300">
    <property type="entry name" value="P-loop containing nucleotide triphosphate hydrolases"/>
    <property type="match status" value="5"/>
</dbReference>
<feature type="domain" description="UvrD-like helicase ATP-binding" evidence="8">
    <location>
        <begin position="1539"/>
        <end position="2075"/>
    </location>
</feature>
<organism evidence="9 10">
    <name type="scientific">Astrephomene gubernaculifera</name>
    <dbReference type="NCBI Taxonomy" id="47775"/>
    <lineage>
        <taxon>Eukaryota</taxon>
        <taxon>Viridiplantae</taxon>
        <taxon>Chlorophyta</taxon>
        <taxon>core chlorophytes</taxon>
        <taxon>Chlorophyceae</taxon>
        <taxon>CS clade</taxon>
        <taxon>Chlamydomonadales</taxon>
        <taxon>Astrephomenaceae</taxon>
        <taxon>Astrephomene</taxon>
    </lineage>
</organism>
<feature type="compositionally biased region" description="Low complexity" evidence="7">
    <location>
        <begin position="2385"/>
        <end position="2407"/>
    </location>
</feature>
<feature type="compositionally biased region" description="Pro residues" evidence="7">
    <location>
        <begin position="3843"/>
        <end position="3859"/>
    </location>
</feature>
<feature type="compositionally biased region" description="Low complexity" evidence="7">
    <location>
        <begin position="3183"/>
        <end position="3215"/>
    </location>
</feature>
<evidence type="ECO:0000259" key="8">
    <source>
        <dbReference type="PROSITE" id="PS51198"/>
    </source>
</evidence>
<feature type="compositionally biased region" description="Low complexity" evidence="7">
    <location>
        <begin position="2506"/>
        <end position="2517"/>
    </location>
</feature>
<evidence type="ECO:0000256" key="2">
    <source>
        <dbReference type="ARBA" id="ARBA00022801"/>
    </source>
</evidence>
<feature type="coiled-coil region" evidence="6">
    <location>
        <begin position="2532"/>
        <end position="2561"/>
    </location>
</feature>
<dbReference type="InterPro" id="IPR014016">
    <property type="entry name" value="UvrD-like_ATP-bd"/>
</dbReference>
<feature type="region of interest" description="Disordered" evidence="7">
    <location>
        <begin position="2147"/>
        <end position="2517"/>
    </location>
</feature>
<feature type="binding site" evidence="5">
    <location>
        <begin position="1560"/>
        <end position="1567"/>
    </location>
    <ligand>
        <name>ATP</name>
        <dbReference type="ChEBI" id="CHEBI:30616"/>
    </ligand>
</feature>
<dbReference type="InterPro" id="IPR041679">
    <property type="entry name" value="DNA2/NAM7-like_C"/>
</dbReference>
<dbReference type="InterPro" id="IPR027417">
    <property type="entry name" value="P-loop_NTPase"/>
</dbReference>
<protein>
    <recommendedName>
        <fullName evidence="8">UvrD-like helicase ATP-binding domain-containing protein</fullName>
    </recommendedName>
</protein>
<keyword evidence="6" id="KW-0175">Coiled coil</keyword>
<evidence type="ECO:0000256" key="7">
    <source>
        <dbReference type="SAM" id="MobiDB-lite"/>
    </source>
</evidence>
<dbReference type="PANTHER" id="PTHR21529:SF4">
    <property type="entry name" value="TPR AND ANKYRIN REPEAT-CONTAINING PROTEIN 1"/>
    <property type="match status" value="1"/>
</dbReference>
<feature type="compositionally biased region" description="Polar residues" evidence="7">
    <location>
        <begin position="1792"/>
        <end position="1801"/>
    </location>
</feature>
<sequence>MATNAAGLAASIEVGPASQQQSGTPPTELAPLEWQIVKWKIDDIFNEGYFQDKLKPIPDAFPDAASWASAFLPYIPEEVRANLRQHLQRLVSLQWLPLESKPRLCRYGAGSGSASDGAREGAKGTDCGASAFRCVSFRLKDDRGSAWHAWNDLQSAMSGAGCSDASARSSQTPLLKPSDVVLLANSKVPSVKSLSQPGVVFALGVVGCHGISEDGGDGDGSGSSGTFKALVMGERHSRLAPLSEMKAASDVDSWYAVCVGNIATAVRTWNALQPFLTTGDKTAHQPPPPLPTQLLCNDDDLVAAAADSAVSHAAHTAPPTPDGSPGNAGLPRGPDAATDSTVAADIHEALRIYCESVRHLDASQCDAVQRAAMLYMGLSYVGAAEACEDGGGGGGRRGAMSQSAACKLIATADDDIVSGNHAVSNVDNACEDGNTLSAAPCANVSGAPAAGQAFPILMVQAPGKAGRGGAAGAGGGGVDDTTAPAVAGSTGRAAQILMVQGPPGTGKTSTTAAMLSVLCGLGCATDKSAVLVCGPTNAAVGEVASRFSLLLSQQSQQFADQPEVKELRSSGVLPVAPPLLQGDCVVVGSEGRPDPAANDRRHGMNLKERAKRLAGVLKGPSSWRCTVEELRRLLTAPSEVHKEALRAAEAVAAAAPASISTLLARTVPEAVGDYLLQRLPPLLSRLRQHATTLLADLPSASWEAPWYGWDAPVGTTTTGMDANVSVRVENGGVSKALEGREAMKRLADACNSLESVLHGVTPSAVTKAVNSMPKQPAASVNTSSPSSAAASSSRLSFLAPPTKPSSPAHASPLLLPPCAPSTPRLAPPPPLPRQGRQDLLAAPLRDLPSSPPPACSSDDPVDGASSSGCTPRIRKCDSAVGTGSGGNEPPRARRPLSDVMNETVAALDGCGDALELRKLESEAALGDLASYCLSNARVVFSTVSAVGSGRLAPHRCPLKVDVCIIDEAAQLPEAETAIVLSRWRRELSLLVLVGDPQQLPATVISTEAAKRGYGRSAFERLVKCGRRAVLLNTQYRMHSDISSWPHREFYKGEVMDGPNVDSDVASLLGLPWGPYIVLDVSTGFEEQEMYTDGTGEETAAGNSGAAASAAAGAAGRPAGGSAGSSSSSGSASSGSTSWCNPYEAAIAELLVKRVAKNWRSRPKGSAHGGLLLRDDHTLSIGIISPYRAQVDVIASRLADDATGPGGPNVEISVRSVDGFQGQEKDVIILSMVRANSRGDVGFTADPRRLNVSATRAKHALVVLLHAETMRRNPLWSRFLDDAKARSALRSAVQQPVLDPAFRSVRHAVKRRAELASVRRNLWSEQPWKVLYTDALQSSFRLLKKSNRPRVLEKMLMLASGRFPRRPLPCNLVREEYRDLLHVLRLEGGRLVLLWGVRLDWFDGVWRQTLQVWDVLPVPQKAKTLLQWVRRIQAEYDTLTEEHLDALRCWRSQPDTQGVIVPRCWPEGLIFAKTRMPLTQSDGGGGHGGNACEERDEEGLLDNGLEGGVTFQLHTKHFLLDAPNANLLWTAEKGDALQNNFDLSAEQKVLLVSPGSKIIIGRSGTGKTLLIVSLVVHREEAFMARRSKSTAEGLGPDGDDDLESHQHGAMEAAAAKNGGGHSIRLRQLVVTLNPKLAATIKNDINRKMATVHAAMAPVHDAEATIGDDSGGNDNGNGGGGDNNENGGGGDNNENGGDDGNNGNGGGGGGDNNRNGGDDGNIKKDSLPVLVDEDAVARMFENLPDILAEVQDESCPLVLDLRRCMLMLDASLELTFMACQRQRAAAAAAKSSGRRCTSNTANGASGEGRDDRSNFMGHAAAAANVHAANEGDAGEAMAHGAEEVLGGEEVRGGIACMEVEVPEAAVRQEKDDDPLASRIVEVDYDRFADSYWRNFSHEVRKGISDPALVWREVQTHIKGSLEALDSPGGRLSHEQYVALAETRAGEDLNAKLRGVIYELFRRYEQEKQRRGEYDVGDLTWHLHEQLEARGYRGAPFRFVYLDEVQDLTPAQVALFKYLCPWPQDGLVLAGDTAQTIAKGVSFRFETLKDVLHEVFLKGVKDARVPKECYLLENFRTHDAVCKLAHYGVLVPLLHFFPSALDRLKPEKSKNAGSKPLLLLPSCGGLEQLLMGGLALPGVEVEAVAAEPEAAAGEAETLAAEEEAAPAAEAEAPAEEAEALAAEEEAAPAAEPEAAAAEAETLAAEEEVAAAEPIAPAAEPEAVAGEAEALAAEEEAAPAAEAEAPAGEAEALAAEEEAAPAAKAEAAAGEAEALGAEEEAAPAAEPIAPAAEAEAAAGEAEALAAEEEAAAAEPIAPAAEPEAAAAEAETLAAEEEVAAAEPIAPAAEPEAVAGEAEALAAEEEAAPAAKAEAPAEEAEALGAEEEAAPAAEPIAPAAEAEAAAGEAEALAAEEEAAAAEPIAPAAEPEAAAGEAEGLAAEEEVAVAEPIAPAAEPEAAAAEAEALAAEEEAAAAEPIAPAAEAEAAAGEAEAAAAEAEALAAEEEAAAAEPGAVAAEPEVEAAQAEAAMACAEVAAAVDEAAAAELEALAAEAEAEAAAAEPEALVAAEAEAVAGANNAVHDAVPKASHGGLEVVVLVPNEAAKEDAKRRLGGCDVLVLTALESKGLEFKVVLLYNFFSASRLKPSKWRLLHHLLAAQGLVPQADIEPGGRLASPRFNPQEHSLLAPELKALYVAVTRGQEDVVVVETDVGACEPVRELWERLGLVDVRERLDAGVLSRLQRQLSPKELKQRAQVLFTAGHYAEAMTMFAKLGDDEEPSRLFCEALLAKQAGRKAVDRDQPEVARQQYTRAAGLFLQCGKYLQAAKSYESIGSWGEAGDVYHQYCGEGLKAAECYERAGRWRDAAERLTEVRDAPNVRLLDRAFRACCNAAEYMAGVEAMERWSKGGAAAAATTVGTSSREIMQRRAEQLQARLVSLGAVHWKDKAGGQDEMLRFVRLMPRQEDQRRWLERYNLYDVLLQLDIEAGRFLDAARTYERKGDADSCERAVQLYTQAGCYADAANTLLQRARTAVLWGGKKHDWPSLSPGGGRGGYKYMKQVKELIESSVAAAGDGGADGGNRAPVAITGGSAVELAGCRLELEVLACLTSSGGGVNAAAAGRGVGGGGGVGTQAGPLQQWEGWREQLDRATATAGAEAVLLGRLCVLRRFSEGALELAGKHLAAWEQPQQQQPKQQQQQQRAPPKQQPKTPMQAQQQQQAATTADVQAITALAVPLLRLWSPYRRLLADVLRVLSRQQVASASARDASVLAAVQTYHVVRAYGSSGSTAAGGGGGSGALQLGCPAAEDAAWIQLARDERQGLRLGGGAAAANGGVGGGGGVREISAAAFADAATLYWRREFGARSKHTLEVLQGLAALLEPNYEAFRDIKGALEVRDKKQGGGAAAGGGGAVVVEVDATQLRVQLLVAAVQEARLLVQVPLAEGQGVIARPGSSKAHARAAGTLAADRARLLRTTFERLYDASAGLPLPAMVQMGSIAAARAAAAEALEQYVTALLADAAKRTAQFVRPLHSSREGVTWARPAPSRLSHEEVARMVVLQPLLPAGWMLRMEAEKLVDWQVPWSSPPASMSAWQLLLEATRIADWVRPMVPFAREPQTGPHVVLIVAQWGCRALLDFASGRSLTAKPREWNPFDPWVGMRPLTFLTLLERFSLLALAVTTGGMNNLVVPVSLVLDHMTQPGLAELLTYTMRHVPRVTPDSMHALHADVCRVCDVLCDLICDPQRLVEQQASGQVSTAAAGQQQPLASGSGRQGGQWPTLQQQQRQQQQQQQQQQQRQGPAPRQAHAATATGNSLIASLGAQEQRQLGIALRRAIVLLFTIAINERPLPPLAAPRQAPPLPPHRPPPYHHQQPQQAYYPRQQQQQQYPASYGKQPPRQPQPADACYKVSLAGLQQATPLLPCTLRMLLDDIMRSRRNAGAAGACSPPLLGPEFSRAMMRGKDRLLRLFRHSVRSPQGIAWANANKSYGIEAWKELKPLAPTGGGGAVRQAVGGPAQAAASRPVRFFRLPEALLTAAAEDLAGDADDDDADTGAGSGASGSADANPSSSMSSGNTDTASGASGDDGDGSGSSSADDVGVAGMADSAAQSTRAAVAAANELGRRCYVMTVVWLYRARQQVQLPKLTPLQRLCRTARAAVHDIAHPELTQQVKDYTALFLAEACPLQVEIQEVQGRLEGVVQRLLEQAAGTAAADDPQQQQQQQQQRAEELDWALEQREALNLKASVLDLRNESCHLNFNTKWLREKVLLPLRQLVAEIRQELEQHA</sequence>
<dbReference type="SUPFAM" id="SSF52540">
    <property type="entry name" value="P-loop containing nucleoside triphosphate hydrolases"/>
    <property type="match status" value="3"/>
</dbReference>
<dbReference type="Pfam" id="PF00580">
    <property type="entry name" value="UvrD-helicase"/>
    <property type="match status" value="1"/>
</dbReference>
<dbReference type="PANTHER" id="PTHR21529">
    <property type="entry name" value="MAMMARY TURMOR VIRUS RECEPTOR HOMOLOG 1, 2 MTVR1, 2"/>
    <property type="match status" value="1"/>
</dbReference>
<feature type="region of interest" description="Disordered" evidence="7">
    <location>
        <begin position="3843"/>
        <end position="3896"/>
    </location>
</feature>
<feature type="compositionally biased region" description="Low complexity" evidence="7">
    <location>
        <begin position="2207"/>
        <end position="2227"/>
    </location>
</feature>
<dbReference type="SUPFAM" id="SSF48452">
    <property type="entry name" value="TPR-like"/>
    <property type="match status" value="1"/>
</dbReference>
<feature type="compositionally biased region" description="Polar residues" evidence="7">
    <location>
        <begin position="3752"/>
        <end position="3761"/>
    </location>
</feature>
<evidence type="ECO:0000256" key="6">
    <source>
        <dbReference type="SAM" id="Coils"/>
    </source>
</evidence>
<dbReference type="GO" id="GO:0016787">
    <property type="term" value="F:hydrolase activity"/>
    <property type="evidence" value="ECO:0007669"/>
    <property type="project" value="UniProtKB-UniRule"/>
</dbReference>
<feature type="region of interest" description="Disordered" evidence="7">
    <location>
        <begin position="1661"/>
        <end position="1723"/>
    </location>
</feature>